<dbReference type="PROSITE" id="PS00108">
    <property type="entry name" value="PROTEIN_KINASE_ST"/>
    <property type="match status" value="1"/>
</dbReference>
<dbReference type="OrthoDB" id="26722at2759"/>
<dbReference type="STRING" id="27342.A0A0H2S294"/>
<sequence length="212" mass="23160">MADHVNVVKFIGIGHVQDKRIHGQLALVTPYMKNGDLLTYAESHENADRTCLVRDLAQVARGLIYLHSIDIIHGDLKCSNVLVSDDGIAGLADFGLSSIGDGIAQSSSSVSISPGNPRWLAPELLFPTRFETSGKHTRETDVYAFGMTALELFTNKAPLSDVPHLAVPLEVAINGMKPPYPGPTAEARGLTESLWELMERCWNRDPSERPKT</sequence>
<dbReference type="PRINTS" id="PR00109">
    <property type="entry name" value="TYRKINASE"/>
</dbReference>
<dbReference type="GO" id="GO:0005737">
    <property type="term" value="C:cytoplasm"/>
    <property type="evidence" value="ECO:0007669"/>
    <property type="project" value="TreeGrafter"/>
</dbReference>
<dbReference type="GO" id="GO:0005524">
    <property type="term" value="F:ATP binding"/>
    <property type="evidence" value="ECO:0007669"/>
    <property type="project" value="InterPro"/>
</dbReference>
<reference evidence="2 3" key="1">
    <citation type="submission" date="2015-04" db="EMBL/GenBank/DDBJ databases">
        <title>Complete genome sequence of Schizopora paradoxa KUC8140, a cosmopolitan wood degrader in East Asia.</title>
        <authorList>
            <consortium name="DOE Joint Genome Institute"/>
            <person name="Min B."/>
            <person name="Park H."/>
            <person name="Jang Y."/>
            <person name="Kim J.-J."/>
            <person name="Kim K.H."/>
            <person name="Pangilinan J."/>
            <person name="Lipzen A."/>
            <person name="Riley R."/>
            <person name="Grigoriev I.V."/>
            <person name="Spatafora J.W."/>
            <person name="Choi I.-G."/>
        </authorList>
    </citation>
    <scope>NUCLEOTIDE SEQUENCE [LARGE SCALE GENOMIC DNA]</scope>
    <source>
        <strain evidence="2 3">KUC8140</strain>
    </source>
</reference>
<dbReference type="InterPro" id="IPR011009">
    <property type="entry name" value="Kinase-like_dom_sf"/>
</dbReference>
<gene>
    <name evidence="2" type="ORF">SCHPADRAFT_855776</name>
</gene>
<dbReference type="InParanoid" id="A0A0H2S294"/>
<dbReference type="GO" id="GO:0004672">
    <property type="term" value="F:protein kinase activity"/>
    <property type="evidence" value="ECO:0007669"/>
    <property type="project" value="InterPro"/>
</dbReference>
<evidence type="ECO:0000313" key="2">
    <source>
        <dbReference type="EMBL" id="KLO11131.1"/>
    </source>
</evidence>
<dbReference type="Proteomes" id="UP000053477">
    <property type="component" value="Unassembled WGS sequence"/>
</dbReference>
<name>A0A0H2S294_9AGAM</name>
<organism evidence="2 3">
    <name type="scientific">Schizopora paradoxa</name>
    <dbReference type="NCBI Taxonomy" id="27342"/>
    <lineage>
        <taxon>Eukaryota</taxon>
        <taxon>Fungi</taxon>
        <taxon>Dikarya</taxon>
        <taxon>Basidiomycota</taxon>
        <taxon>Agaricomycotina</taxon>
        <taxon>Agaricomycetes</taxon>
        <taxon>Hymenochaetales</taxon>
        <taxon>Schizoporaceae</taxon>
        <taxon>Schizopora</taxon>
    </lineage>
</organism>
<dbReference type="Gene3D" id="1.10.510.10">
    <property type="entry name" value="Transferase(Phosphotransferase) domain 1"/>
    <property type="match status" value="1"/>
</dbReference>
<feature type="non-terminal residue" evidence="2">
    <location>
        <position position="212"/>
    </location>
</feature>
<dbReference type="InterPro" id="IPR050167">
    <property type="entry name" value="Ser_Thr_protein_kinase"/>
</dbReference>
<keyword evidence="2" id="KW-0418">Kinase</keyword>
<dbReference type="AlphaFoldDB" id="A0A0H2S294"/>
<dbReference type="InterPro" id="IPR008271">
    <property type="entry name" value="Ser/Thr_kinase_AS"/>
</dbReference>
<dbReference type="InterPro" id="IPR001245">
    <property type="entry name" value="Ser-Thr/Tyr_kinase_cat_dom"/>
</dbReference>
<keyword evidence="3" id="KW-1185">Reference proteome</keyword>
<dbReference type="PANTHER" id="PTHR23257">
    <property type="entry name" value="SERINE-THREONINE PROTEIN KINASE"/>
    <property type="match status" value="1"/>
</dbReference>
<dbReference type="SUPFAM" id="SSF56112">
    <property type="entry name" value="Protein kinase-like (PK-like)"/>
    <property type="match status" value="1"/>
</dbReference>
<feature type="domain" description="Protein kinase" evidence="1">
    <location>
        <begin position="1"/>
        <end position="212"/>
    </location>
</feature>
<dbReference type="PROSITE" id="PS50011">
    <property type="entry name" value="PROTEIN_KINASE_DOM"/>
    <property type="match status" value="1"/>
</dbReference>
<protein>
    <submittedName>
        <fullName evidence="2">Kinase-like protein</fullName>
    </submittedName>
</protein>
<evidence type="ECO:0000259" key="1">
    <source>
        <dbReference type="PROSITE" id="PS50011"/>
    </source>
</evidence>
<dbReference type="EMBL" id="KQ086008">
    <property type="protein sequence ID" value="KLO11131.1"/>
    <property type="molecule type" value="Genomic_DNA"/>
</dbReference>
<evidence type="ECO:0000313" key="3">
    <source>
        <dbReference type="Proteomes" id="UP000053477"/>
    </source>
</evidence>
<accession>A0A0H2S294</accession>
<dbReference type="GO" id="GO:0007165">
    <property type="term" value="P:signal transduction"/>
    <property type="evidence" value="ECO:0007669"/>
    <property type="project" value="TreeGrafter"/>
</dbReference>
<keyword evidence="2" id="KW-0808">Transferase</keyword>
<proteinExistence type="predicted"/>
<dbReference type="InterPro" id="IPR000719">
    <property type="entry name" value="Prot_kinase_dom"/>
</dbReference>
<dbReference type="Pfam" id="PF07714">
    <property type="entry name" value="PK_Tyr_Ser-Thr"/>
    <property type="match status" value="1"/>
</dbReference>
<dbReference type="SMART" id="SM00220">
    <property type="entry name" value="S_TKc"/>
    <property type="match status" value="1"/>
</dbReference>